<dbReference type="EMBL" id="MG702567">
    <property type="protein sequence ID" value="AUO15282.1"/>
    <property type="molecule type" value="Genomic_DNA"/>
</dbReference>
<protein>
    <submittedName>
        <fullName evidence="1">WSSV552</fullName>
    </submittedName>
</protein>
<name>A0A2I6SCL4_9VIRU</name>
<evidence type="ECO:0000313" key="1">
    <source>
        <dbReference type="EMBL" id="AUO15282.1"/>
    </source>
</evidence>
<organism evidence="1">
    <name type="scientific">White spot syndrome virus</name>
    <dbReference type="NCBI Taxonomy" id="342409"/>
    <lineage>
        <taxon>Viruses</taxon>
        <taxon>Viruses incertae sedis</taxon>
        <taxon>Naldaviricetes</taxon>
        <taxon>Nimaviridae</taxon>
        <taxon>Whispovirus</taxon>
    </lineage>
</organism>
<reference evidence="1" key="1">
    <citation type="submission" date="2017-12" db="EMBL/GenBank/DDBJ databases">
        <authorList>
            <person name="Katneni V.K."/>
            <person name="Shekhar M.S."/>
            <person name="Otta S.K."/>
            <person name="Karthic K."/>
            <person name="Jangam A.K."/>
            <person name="Gopikrishna G."/>
            <person name="Vijayan K.K."/>
        </authorList>
    </citation>
    <scope>NUCLEOTIDE SEQUENCE [LARGE SCALE GENOMIC DNA]</scope>
    <source>
        <strain evidence="1">IN_AP4RU</strain>
    </source>
</reference>
<sequence length="47" mass="5712">MKVLWREQKLPRGVKRPFLLPHLLLQLRIVKMMKRRATTNETPKEET</sequence>
<proteinExistence type="predicted"/>
<dbReference type="Proteomes" id="UP000267352">
    <property type="component" value="Segment"/>
</dbReference>
<reference evidence="1" key="2">
    <citation type="journal article" date="2018" name="Genome Announc.">
        <title>First Report of a Complete Genome Sequence of White spot syndrome virus from India.</title>
        <authorList>
            <person name="Vinaya Kumar K."/>
            <person name="Shekhar M.S."/>
            <person name="Otta S.K."/>
            <person name="Karthic K."/>
            <person name="Ashok Kumar J."/>
            <person name="Gopikrishna G."/>
            <person name="Vijayan K.K."/>
        </authorList>
    </citation>
    <scope>NUCLEOTIDE SEQUENCE</scope>
    <source>
        <strain evidence="1">IN_AP4RU</strain>
    </source>
</reference>
<accession>A0A2I6SCL4</accession>